<evidence type="ECO:0000313" key="3">
    <source>
        <dbReference type="Proteomes" id="UP001189429"/>
    </source>
</evidence>
<feature type="compositionally biased region" description="Gly residues" evidence="1">
    <location>
        <begin position="621"/>
        <end position="639"/>
    </location>
</feature>
<gene>
    <name evidence="2" type="ORF">PCOR1329_LOCUS42856</name>
</gene>
<dbReference type="Proteomes" id="UP001189429">
    <property type="component" value="Unassembled WGS sequence"/>
</dbReference>
<feature type="compositionally biased region" description="Low complexity" evidence="1">
    <location>
        <begin position="1"/>
        <end position="15"/>
    </location>
</feature>
<sequence>MPAAKSKAAAKAKSGSSGGSGRNRSVHTRALQKLSDNFKDFPHECCYVRVLPSTGRTLIQQLEHDIARADRGEDVVWGAHYYIARKQEYSADDSYFVALKPDPSDQSVPNEYLMKAMQALKDPRKPDRGPMLTYLKTATEASKKDTQGVLRWLCGLRLADTDVQLPCADAVLAWMSRLRIHQLYPDLFAIAKDVVEKVLALRWGSVSKHVDQAEFCRNNERDLKLVYPVDPLRQVIAAGESWAKSCHTEIVQLARCGVIGEAMFHSKMSDVLSAAAAQEIDEKIVALCTPSAPNTRVPMNNEVFEDWRGQIVAEVNAIDGVEQLASKRFVDVPYRSKAIPKVPVTCMVNDVELRLWGVIKGSGVAHGQIPKHQAEVLLGYSDSPAEKALQVHDDMFSKAKLARQKLGQFIAAKQVASSDDMHDVVKTNKHKLEVMDPDSWALDHALLMSLCGATAEQRATCVIMCEMPAAAREITVKQCKARLETLANGEQMKMSPVGAQAGLKYLAKVLGSMCLGAPLEVKKDEVSKMVSDCVSTFQYFLSRRTTEGRVTGAAAYRRIVEIAEDAIKKKQQVDQKDFDDIVMYRYLCPSDIDGRVVQLIQECQKADGKGPPLKKPKTAGAAGGAAKGGGSSSSSGGGKQPKAQDLAKASAMAMFS</sequence>
<protein>
    <submittedName>
        <fullName evidence="2">Uncharacterized protein</fullName>
    </submittedName>
</protein>
<organism evidence="2 3">
    <name type="scientific">Prorocentrum cordatum</name>
    <dbReference type="NCBI Taxonomy" id="2364126"/>
    <lineage>
        <taxon>Eukaryota</taxon>
        <taxon>Sar</taxon>
        <taxon>Alveolata</taxon>
        <taxon>Dinophyceae</taxon>
        <taxon>Prorocentrales</taxon>
        <taxon>Prorocentraceae</taxon>
        <taxon>Prorocentrum</taxon>
    </lineage>
</organism>
<evidence type="ECO:0000256" key="1">
    <source>
        <dbReference type="SAM" id="MobiDB-lite"/>
    </source>
</evidence>
<evidence type="ECO:0000313" key="2">
    <source>
        <dbReference type="EMBL" id="CAK0850440.1"/>
    </source>
</evidence>
<dbReference type="EMBL" id="CAUYUJ010015151">
    <property type="protein sequence ID" value="CAK0850440.1"/>
    <property type="molecule type" value="Genomic_DNA"/>
</dbReference>
<accession>A0ABN9TXH2</accession>
<feature type="region of interest" description="Disordered" evidence="1">
    <location>
        <begin position="1"/>
        <end position="26"/>
    </location>
</feature>
<name>A0ABN9TXH2_9DINO</name>
<reference evidence="2" key="1">
    <citation type="submission" date="2023-10" db="EMBL/GenBank/DDBJ databases">
        <authorList>
            <person name="Chen Y."/>
            <person name="Shah S."/>
            <person name="Dougan E. K."/>
            <person name="Thang M."/>
            <person name="Chan C."/>
        </authorList>
    </citation>
    <scope>NUCLEOTIDE SEQUENCE [LARGE SCALE GENOMIC DNA]</scope>
</reference>
<comment type="caution">
    <text evidence="2">The sequence shown here is derived from an EMBL/GenBank/DDBJ whole genome shotgun (WGS) entry which is preliminary data.</text>
</comment>
<proteinExistence type="predicted"/>
<keyword evidence="3" id="KW-1185">Reference proteome</keyword>
<feature type="region of interest" description="Disordered" evidence="1">
    <location>
        <begin position="606"/>
        <end position="656"/>
    </location>
</feature>